<dbReference type="EMBL" id="UOGD01000141">
    <property type="protein sequence ID" value="VAX19457.1"/>
    <property type="molecule type" value="Genomic_DNA"/>
</dbReference>
<proteinExistence type="predicted"/>
<accession>A0A3B1CS03</accession>
<dbReference type="InterPro" id="IPR035439">
    <property type="entry name" value="UPF0145_dom_sf"/>
</dbReference>
<dbReference type="InterPro" id="IPR002765">
    <property type="entry name" value="UPF0145_YbjQ-like"/>
</dbReference>
<dbReference type="Gene3D" id="3.30.110.70">
    <property type="entry name" value="Hypothetical protein apc22750. Chain B"/>
    <property type="match status" value="1"/>
</dbReference>
<protein>
    <submittedName>
        <fullName evidence="1">UPF0145 protein TM_0763</fullName>
    </submittedName>
</protein>
<dbReference type="SUPFAM" id="SSF117782">
    <property type="entry name" value="YbjQ-like"/>
    <property type="match status" value="1"/>
</dbReference>
<name>A0A3B1CS03_9ZZZZ</name>
<evidence type="ECO:0000313" key="1">
    <source>
        <dbReference type="EMBL" id="VAX19457.1"/>
    </source>
</evidence>
<dbReference type="AlphaFoldDB" id="A0A3B1CS03"/>
<reference evidence="1" key="1">
    <citation type="submission" date="2018-06" db="EMBL/GenBank/DDBJ databases">
        <authorList>
            <person name="Zhirakovskaya E."/>
        </authorList>
    </citation>
    <scope>NUCLEOTIDE SEQUENCE</scope>
</reference>
<dbReference type="Pfam" id="PF01906">
    <property type="entry name" value="YbjQ_1"/>
    <property type="match status" value="1"/>
</dbReference>
<gene>
    <name evidence="1" type="ORF">MNBD_IGNAVI01-1541</name>
</gene>
<feature type="non-terminal residue" evidence="1">
    <location>
        <position position="42"/>
    </location>
</feature>
<organism evidence="1">
    <name type="scientific">hydrothermal vent metagenome</name>
    <dbReference type="NCBI Taxonomy" id="652676"/>
    <lineage>
        <taxon>unclassified sequences</taxon>
        <taxon>metagenomes</taxon>
        <taxon>ecological metagenomes</taxon>
    </lineage>
</organism>
<sequence length="42" mass="4601">MIIVNSSEIAGKEIKKTFGIVRGNTIRARNIGKDIIAAFKNI</sequence>